<protein>
    <recommendedName>
        <fullName evidence="1">Thioesterase domain-containing protein</fullName>
    </recommendedName>
</protein>
<dbReference type="Pfam" id="PF03061">
    <property type="entry name" value="4HBT"/>
    <property type="match status" value="1"/>
</dbReference>
<evidence type="ECO:0000259" key="1">
    <source>
        <dbReference type="Pfam" id="PF03061"/>
    </source>
</evidence>
<dbReference type="AlphaFoldDB" id="A0A329KWE3"/>
<dbReference type="SUPFAM" id="SSF54637">
    <property type="entry name" value="Thioesterase/thiol ester dehydrase-isomerase"/>
    <property type="match status" value="1"/>
</dbReference>
<sequence>MDVSGYIGLFGEPGAARSAADWVAHANNNLTPNLSALNAQYLDGDRSEKWLRMAYHPGPGSFNFASLSGGAIAEMLDQTATHCGSLVTGYPCPTLSMTVNIMRAGRTKSFVATGRVLKLTKTNAVLAADLGDDTGRRIATGTVVSALVTDIGRLA</sequence>
<dbReference type="EMBL" id="QMEU01000005">
    <property type="protein sequence ID" value="RAU99389.1"/>
    <property type="molecule type" value="Genomic_DNA"/>
</dbReference>
<evidence type="ECO:0000313" key="3">
    <source>
        <dbReference type="Proteomes" id="UP000250347"/>
    </source>
</evidence>
<dbReference type="CDD" id="cd03443">
    <property type="entry name" value="PaaI_thioesterase"/>
    <property type="match status" value="1"/>
</dbReference>
<dbReference type="InterPro" id="IPR029069">
    <property type="entry name" value="HotDog_dom_sf"/>
</dbReference>
<name>A0A329KWE3_9MYCO</name>
<gene>
    <name evidence="2" type="ORF">DQP58_03735</name>
</gene>
<evidence type="ECO:0000313" key="2">
    <source>
        <dbReference type="EMBL" id="RAU99389.1"/>
    </source>
</evidence>
<dbReference type="Proteomes" id="UP000250347">
    <property type="component" value="Unassembled WGS sequence"/>
</dbReference>
<proteinExistence type="predicted"/>
<feature type="domain" description="Thioesterase" evidence="1">
    <location>
        <begin position="67"/>
        <end position="137"/>
    </location>
</feature>
<comment type="caution">
    <text evidence="2">The sequence shown here is derived from an EMBL/GenBank/DDBJ whole genome shotgun (WGS) entry which is preliminary data.</text>
</comment>
<dbReference type="RefSeq" id="WP_112707154.1">
    <property type="nucleotide sequence ID" value="NZ_QMEU01000005.1"/>
</dbReference>
<dbReference type="InterPro" id="IPR006683">
    <property type="entry name" value="Thioestr_dom"/>
</dbReference>
<reference evidence="2 3" key="1">
    <citation type="submission" date="2018-06" db="EMBL/GenBank/DDBJ databases">
        <title>NTM in soil in Japan.</title>
        <authorList>
            <person name="Ohya K."/>
        </authorList>
    </citation>
    <scope>NUCLEOTIDE SEQUENCE [LARGE SCALE GENOMIC DNA]</scope>
    <source>
        <strain evidence="2 3">GF76</strain>
    </source>
</reference>
<organism evidence="2 3">
    <name type="scientific">Mycobacterium colombiense</name>
    <dbReference type="NCBI Taxonomy" id="339268"/>
    <lineage>
        <taxon>Bacteria</taxon>
        <taxon>Bacillati</taxon>
        <taxon>Actinomycetota</taxon>
        <taxon>Actinomycetes</taxon>
        <taxon>Mycobacteriales</taxon>
        <taxon>Mycobacteriaceae</taxon>
        <taxon>Mycobacterium</taxon>
        <taxon>Mycobacterium avium complex (MAC)</taxon>
    </lineage>
</organism>
<dbReference type="Gene3D" id="3.10.129.10">
    <property type="entry name" value="Hotdog Thioesterase"/>
    <property type="match status" value="1"/>
</dbReference>
<accession>A0A329KWE3</accession>